<dbReference type="PANTHER" id="PTHR44259:SF93">
    <property type="entry name" value="PROTEIN, PUTATIVE (DUF295)-RELATED"/>
    <property type="match status" value="1"/>
</dbReference>
<evidence type="ECO:0000313" key="2">
    <source>
        <dbReference type="EMBL" id="PRQ40648.1"/>
    </source>
</evidence>
<organism evidence="2 3">
    <name type="scientific">Rosa chinensis</name>
    <name type="common">China rose</name>
    <dbReference type="NCBI Taxonomy" id="74649"/>
    <lineage>
        <taxon>Eukaryota</taxon>
        <taxon>Viridiplantae</taxon>
        <taxon>Streptophyta</taxon>
        <taxon>Embryophyta</taxon>
        <taxon>Tracheophyta</taxon>
        <taxon>Spermatophyta</taxon>
        <taxon>Magnoliopsida</taxon>
        <taxon>eudicotyledons</taxon>
        <taxon>Gunneridae</taxon>
        <taxon>Pentapetalae</taxon>
        <taxon>rosids</taxon>
        <taxon>fabids</taxon>
        <taxon>Rosales</taxon>
        <taxon>Rosaceae</taxon>
        <taxon>Rosoideae</taxon>
        <taxon>Rosoideae incertae sedis</taxon>
        <taxon>Rosa</taxon>
    </lineage>
</organism>
<name>A0A2P6R2K9_ROSCH</name>
<dbReference type="Pfam" id="PF03478">
    <property type="entry name" value="Beta-prop_KIB1-4"/>
    <property type="match status" value="1"/>
</dbReference>
<reference evidence="2 3" key="1">
    <citation type="journal article" date="2018" name="Nat. Genet.">
        <title>The Rosa genome provides new insights in the design of modern roses.</title>
        <authorList>
            <person name="Bendahmane M."/>
        </authorList>
    </citation>
    <scope>NUCLEOTIDE SEQUENCE [LARGE SCALE GENOMIC DNA]</scope>
    <source>
        <strain evidence="3">cv. Old Blush</strain>
    </source>
</reference>
<dbReference type="Gramene" id="PRQ40648">
    <property type="protein sequence ID" value="PRQ40648"/>
    <property type="gene ID" value="RchiOBHm_Chr4g0438341"/>
</dbReference>
<evidence type="ECO:0000259" key="1">
    <source>
        <dbReference type="Pfam" id="PF03478"/>
    </source>
</evidence>
<dbReference type="Proteomes" id="UP000238479">
    <property type="component" value="Chromosome 4"/>
</dbReference>
<dbReference type="InterPro" id="IPR005174">
    <property type="entry name" value="KIB1-4_b-propeller"/>
</dbReference>
<feature type="domain" description="KIB1-4 beta-propeller" evidence="1">
    <location>
        <begin position="95"/>
        <end position="310"/>
    </location>
</feature>
<comment type="caution">
    <text evidence="2">The sequence shown here is derived from an EMBL/GenBank/DDBJ whole genome shotgun (WGS) entry which is preliminary data.</text>
</comment>
<dbReference type="PANTHER" id="PTHR44259">
    <property type="entry name" value="OS07G0183000 PROTEIN-RELATED"/>
    <property type="match status" value="1"/>
</dbReference>
<gene>
    <name evidence="2" type="ORF">RchiOBHm_Chr4g0438341</name>
</gene>
<keyword evidence="3" id="KW-1185">Reference proteome</keyword>
<dbReference type="EMBL" id="PDCK01000042">
    <property type="protein sequence ID" value="PRQ40648.1"/>
    <property type="molecule type" value="Genomic_DNA"/>
</dbReference>
<evidence type="ECO:0000313" key="3">
    <source>
        <dbReference type="Proteomes" id="UP000238479"/>
    </source>
</evidence>
<sequence length="334" mass="38923">MNSTSSLVLRSLNSASYSLEVDGEQYAILIWLFRGGFLICRRILMSQRSICWQFQILQEWRAVSKDYNEARQRWCKSKLLPMLLIPCTSEEKLRLYSIAEREVYSNIELPLRCNNSRRCCGSNYDSGGWLTIVDLVERELPYFDITLTNPFRKEVAPIHLPRLQSKYFSQKGRRQLPKVILSGDPTLNPDSFVVLAINSQFQYGHPVSSIKGLNSYWIHWDFVYNGTDAIVYKSQIYLVTADRWLALLDVDQAITNIFLPPQPLLPPAKVYLVESTRGDLLLVQRFMELKNKNVNGLHQKFWTNSFVIHKVVFIKRDRAGRRYKLLKVYRGDDV</sequence>
<dbReference type="AlphaFoldDB" id="A0A2P6R2K9"/>
<protein>
    <recommendedName>
        <fullName evidence="1">KIB1-4 beta-propeller domain-containing protein</fullName>
    </recommendedName>
</protein>
<proteinExistence type="predicted"/>
<accession>A0A2P6R2K9</accession>
<dbReference type="InterPro" id="IPR050942">
    <property type="entry name" value="F-box_BR-signaling"/>
</dbReference>